<dbReference type="OrthoDB" id="2624269at2759"/>
<gene>
    <name evidence="1" type="ORF">K443DRAFT_15580</name>
</gene>
<sequence length="265" mass="30349">MFLKQNAIIEELDQFDLPVAWLPMLARLEYKKQYSLAVAYFMIFSVTLSQCLGSSEIGGGHTQVMSTLRHMPFFQVEAHHYKKYDGLISKVCEVCFTVNNPPTSPHTNCWWVHEGHRLCSGKRCDLENLVVSIPIILGNEVGDETVKLNHHTTHPERQQWDFPPTIFPNLKAVAKNAEIVYDLVGFVLVNVGGIHFTARYISYDHRKIYTYDGLKHKGYPVEEQAASLETHLAGHNIELPEGYSIWQAYYCLRGGIKAQKKFFEM</sequence>
<name>A0A0C9WXE9_9AGAR</name>
<protein>
    <submittedName>
        <fullName evidence="1">Uncharacterized protein</fullName>
    </submittedName>
</protein>
<keyword evidence="2" id="KW-1185">Reference proteome</keyword>
<organism evidence="1 2">
    <name type="scientific">Laccaria amethystina LaAM-08-1</name>
    <dbReference type="NCBI Taxonomy" id="1095629"/>
    <lineage>
        <taxon>Eukaryota</taxon>
        <taxon>Fungi</taxon>
        <taxon>Dikarya</taxon>
        <taxon>Basidiomycota</taxon>
        <taxon>Agaricomycotina</taxon>
        <taxon>Agaricomycetes</taxon>
        <taxon>Agaricomycetidae</taxon>
        <taxon>Agaricales</taxon>
        <taxon>Agaricineae</taxon>
        <taxon>Hydnangiaceae</taxon>
        <taxon>Laccaria</taxon>
    </lineage>
</organism>
<dbReference type="EMBL" id="KN839314">
    <property type="protein sequence ID" value="KIJ90031.1"/>
    <property type="molecule type" value="Genomic_DNA"/>
</dbReference>
<dbReference type="Proteomes" id="UP000054477">
    <property type="component" value="Unassembled WGS sequence"/>
</dbReference>
<dbReference type="HOGENOM" id="CLU_1049964_0_0_1"/>
<reference evidence="2" key="2">
    <citation type="submission" date="2015-01" db="EMBL/GenBank/DDBJ databases">
        <title>Evolutionary Origins and Diversification of the Mycorrhizal Mutualists.</title>
        <authorList>
            <consortium name="DOE Joint Genome Institute"/>
            <consortium name="Mycorrhizal Genomics Consortium"/>
            <person name="Kohler A."/>
            <person name="Kuo A."/>
            <person name="Nagy L.G."/>
            <person name="Floudas D."/>
            <person name="Copeland A."/>
            <person name="Barry K.W."/>
            <person name="Cichocki N."/>
            <person name="Veneault-Fourrey C."/>
            <person name="LaButti K."/>
            <person name="Lindquist E.A."/>
            <person name="Lipzen A."/>
            <person name="Lundell T."/>
            <person name="Morin E."/>
            <person name="Murat C."/>
            <person name="Riley R."/>
            <person name="Ohm R."/>
            <person name="Sun H."/>
            <person name="Tunlid A."/>
            <person name="Henrissat B."/>
            <person name="Grigoriev I.V."/>
            <person name="Hibbett D.S."/>
            <person name="Martin F."/>
        </authorList>
    </citation>
    <scope>NUCLEOTIDE SEQUENCE [LARGE SCALE GENOMIC DNA]</scope>
    <source>
        <strain evidence="2">LaAM-08-1</strain>
    </source>
</reference>
<proteinExistence type="predicted"/>
<reference evidence="1 2" key="1">
    <citation type="submission" date="2014-04" db="EMBL/GenBank/DDBJ databases">
        <authorList>
            <consortium name="DOE Joint Genome Institute"/>
            <person name="Kuo A."/>
            <person name="Kohler A."/>
            <person name="Nagy L.G."/>
            <person name="Floudas D."/>
            <person name="Copeland A."/>
            <person name="Barry K.W."/>
            <person name="Cichocki N."/>
            <person name="Veneault-Fourrey C."/>
            <person name="LaButti K."/>
            <person name="Lindquist E.A."/>
            <person name="Lipzen A."/>
            <person name="Lundell T."/>
            <person name="Morin E."/>
            <person name="Murat C."/>
            <person name="Sun H."/>
            <person name="Tunlid A."/>
            <person name="Henrissat B."/>
            <person name="Grigoriev I.V."/>
            <person name="Hibbett D.S."/>
            <person name="Martin F."/>
            <person name="Nordberg H.P."/>
            <person name="Cantor M.N."/>
            <person name="Hua S.X."/>
        </authorList>
    </citation>
    <scope>NUCLEOTIDE SEQUENCE [LARGE SCALE GENOMIC DNA]</scope>
    <source>
        <strain evidence="1 2">LaAM-08-1</strain>
    </source>
</reference>
<evidence type="ECO:0000313" key="2">
    <source>
        <dbReference type="Proteomes" id="UP000054477"/>
    </source>
</evidence>
<accession>A0A0C9WXE9</accession>
<dbReference type="AlphaFoldDB" id="A0A0C9WXE9"/>
<evidence type="ECO:0000313" key="1">
    <source>
        <dbReference type="EMBL" id="KIJ90031.1"/>
    </source>
</evidence>